<feature type="domain" description="Ty3 transposon capsid-like protein" evidence="5">
    <location>
        <begin position="289"/>
        <end position="424"/>
    </location>
</feature>
<dbReference type="PANTHER" id="PTHR37984:SF5">
    <property type="entry name" value="PROTEIN NYNRIN-LIKE"/>
    <property type="match status" value="1"/>
</dbReference>
<dbReference type="Proteomes" id="UP000824469">
    <property type="component" value="Unassembled WGS sequence"/>
</dbReference>
<feature type="region of interest" description="Disordered" evidence="2">
    <location>
        <begin position="173"/>
        <end position="209"/>
    </location>
</feature>
<dbReference type="InterPro" id="IPR045358">
    <property type="entry name" value="Ty3_capsid"/>
</dbReference>
<keyword evidence="3" id="KW-0472">Membrane</keyword>
<proteinExistence type="predicted"/>
<keyword evidence="1" id="KW-0511">Multifunctional enzyme</keyword>
<evidence type="ECO:0000313" key="6">
    <source>
        <dbReference type="EMBL" id="KAH9301004.1"/>
    </source>
</evidence>
<evidence type="ECO:0008006" key="8">
    <source>
        <dbReference type="Google" id="ProtNLM"/>
    </source>
</evidence>
<evidence type="ECO:0000256" key="3">
    <source>
        <dbReference type="SAM" id="Phobius"/>
    </source>
</evidence>
<gene>
    <name evidence="6" type="ORF">KI387_012587</name>
</gene>
<feature type="non-terminal residue" evidence="6">
    <location>
        <position position="1"/>
    </location>
</feature>
<dbReference type="Pfam" id="PF19259">
    <property type="entry name" value="Ty3_capsid"/>
    <property type="match status" value="1"/>
</dbReference>
<name>A0AA38CR63_TAXCH</name>
<dbReference type="Gene3D" id="3.30.70.270">
    <property type="match status" value="2"/>
</dbReference>
<evidence type="ECO:0000313" key="7">
    <source>
        <dbReference type="Proteomes" id="UP000824469"/>
    </source>
</evidence>
<feature type="transmembrane region" description="Helical" evidence="3">
    <location>
        <begin position="5"/>
        <end position="23"/>
    </location>
</feature>
<dbReference type="GO" id="GO:0003824">
    <property type="term" value="F:catalytic activity"/>
    <property type="evidence" value="ECO:0007669"/>
    <property type="project" value="UniProtKB-KW"/>
</dbReference>
<dbReference type="SUPFAM" id="SSF56672">
    <property type="entry name" value="DNA/RNA polymerases"/>
    <property type="match status" value="1"/>
</dbReference>
<keyword evidence="3" id="KW-0812">Transmembrane</keyword>
<evidence type="ECO:0000256" key="1">
    <source>
        <dbReference type="ARBA" id="ARBA00023268"/>
    </source>
</evidence>
<feature type="transmembrane region" description="Helical" evidence="3">
    <location>
        <begin position="81"/>
        <end position="105"/>
    </location>
</feature>
<evidence type="ECO:0000259" key="4">
    <source>
        <dbReference type="Pfam" id="PF17919"/>
    </source>
</evidence>
<feature type="compositionally biased region" description="Polar residues" evidence="2">
    <location>
        <begin position="173"/>
        <end position="198"/>
    </location>
</feature>
<dbReference type="Pfam" id="PF17919">
    <property type="entry name" value="RT_RNaseH_2"/>
    <property type="match status" value="1"/>
</dbReference>
<feature type="transmembrane region" description="Helical" evidence="3">
    <location>
        <begin position="29"/>
        <end position="53"/>
    </location>
</feature>
<feature type="domain" description="Reverse transcriptase/retrotransposon-derived protein RNase H-like" evidence="4">
    <location>
        <begin position="555"/>
        <end position="626"/>
    </location>
</feature>
<accession>A0AA38CR63</accession>
<keyword evidence="3" id="KW-1133">Transmembrane helix</keyword>
<comment type="caution">
    <text evidence="6">The sequence shown here is derived from an EMBL/GenBank/DDBJ whole genome shotgun (WGS) entry which is preliminary data.</text>
</comment>
<dbReference type="InterPro" id="IPR041577">
    <property type="entry name" value="RT_RNaseH_2"/>
</dbReference>
<protein>
    <recommendedName>
        <fullName evidence="8">Reverse transcriptase/retrotransposon-derived protein RNase H-like domain-containing protein</fullName>
    </recommendedName>
</protein>
<reference evidence="6 7" key="1">
    <citation type="journal article" date="2021" name="Nat. Plants">
        <title>The Taxus genome provides insights into paclitaxel biosynthesis.</title>
        <authorList>
            <person name="Xiong X."/>
            <person name="Gou J."/>
            <person name="Liao Q."/>
            <person name="Li Y."/>
            <person name="Zhou Q."/>
            <person name="Bi G."/>
            <person name="Li C."/>
            <person name="Du R."/>
            <person name="Wang X."/>
            <person name="Sun T."/>
            <person name="Guo L."/>
            <person name="Liang H."/>
            <person name="Lu P."/>
            <person name="Wu Y."/>
            <person name="Zhang Z."/>
            <person name="Ro D.K."/>
            <person name="Shang Y."/>
            <person name="Huang S."/>
            <person name="Yan J."/>
        </authorList>
    </citation>
    <scope>NUCLEOTIDE SEQUENCE [LARGE SCALE GENOMIC DNA]</scope>
    <source>
        <strain evidence="6">Ta-2019</strain>
    </source>
</reference>
<dbReference type="InterPro" id="IPR050951">
    <property type="entry name" value="Retrovirus_Pol_polyprotein"/>
</dbReference>
<sequence length="626" mass="71110">FIYTVLTAGIVLCFITLLGHFAVETANVYALSIYIFLVVLLLILQGGACSFVISKKNWEDYVPKDPTGRFNQLKDFVKGNIYICGCVGVVAIVAQALTIILAFILQTLGPDPSRHPENNGGYHPFKVDVNQSFLVPSCSVPNTHPESRLSWSDVNRMATHQYGIEEVNLSSSQVDQRISNGSNNSKRPNGLAQGSSLRPTFLPREKAIPEEEARPIGRRNIAVSYEEYVAMSREIHDVISHAEFMGLDRGRSRPEPKHAMPQREVQNVLGKMSFSTFDVSTKGTTMAWIQKFNTYLSLKPMVEEDAIKFSTLHLEGIAHEWWFHGLVTQGHSEVDAYDEFCQRFIDWFDRVDPEVHFCELAHLSQQGNVEEYVANFKRLSVMIIDASERKLIVLFVEGLMEPLKGLVCAFDPFSIQEVIKKALDLEDGDNIVDEARNNDVMEEEDTKKPEESHGEHLQHLDIVLENLEQQSLYAKKSKCEFGMDEILFLGHVVNARGVHVDQSKIQAIMNWPTPTNITHLKRFFGLCSYYWKFAKGFSQIVAPLTSLMKKDAFIWSKSDHVAFEELKKVMRSCLVLVVPDFYKPFMLTCDVSSKGIGVVSMQNQHHIAFESRKLKDHEKKFSIYDK</sequence>
<dbReference type="FunFam" id="3.30.70.270:FF:000020">
    <property type="entry name" value="Transposon Tf2-6 polyprotein-like Protein"/>
    <property type="match status" value="1"/>
</dbReference>
<organism evidence="6 7">
    <name type="scientific">Taxus chinensis</name>
    <name type="common">Chinese yew</name>
    <name type="synonym">Taxus wallichiana var. chinensis</name>
    <dbReference type="NCBI Taxonomy" id="29808"/>
    <lineage>
        <taxon>Eukaryota</taxon>
        <taxon>Viridiplantae</taxon>
        <taxon>Streptophyta</taxon>
        <taxon>Embryophyta</taxon>
        <taxon>Tracheophyta</taxon>
        <taxon>Spermatophyta</taxon>
        <taxon>Pinopsida</taxon>
        <taxon>Pinidae</taxon>
        <taxon>Conifers II</taxon>
        <taxon>Cupressales</taxon>
        <taxon>Taxaceae</taxon>
        <taxon>Taxus</taxon>
    </lineage>
</organism>
<dbReference type="PANTHER" id="PTHR37984">
    <property type="entry name" value="PROTEIN CBG26694"/>
    <property type="match status" value="1"/>
</dbReference>
<dbReference type="InterPro" id="IPR043502">
    <property type="entry name" value="DNA/RNA_pol_sf"/>
</dbReference>
<keyword evidence="7" id="KW-1185">Reference proteome</keyword>
<dbReference type="AlphaFoldDB" id="A0AA38CR63"/>
<dbReference type="EMBL" id="JAHRHJ020000009">
    <property type="protein sequence ID" value="KAH9301004.1"/>
    <property type="molecule type" value="Genomic_DNA"/>
</dbReference>
<evidence type="ECO:0000259" key="5">
    <source>
        <dbReference type="Pfam" id="PF19259"/>
    </source>
</evidence>
<evidence type="ECO:0000256" key="2">
    <source>
        <dbReference type="SAM" id="MobiDB-lite"/>
    </source>
</evidence>
<dbReference type="InterPro" id="IPR043128">
    <property type="entry name" value="Rev_trsase/Diguanyl_cyclase"/>
</dbReference>